<sequence>MSITIDAIFAQDRENPSTERSLPWEESRNGLVVDLEPKPHWASDMLVFKLTTREYCTYTDWSENGPAARFFHHIDTTGDAVMMKARAMIARETADGLWR</sequence>
<reference evidence="1 2" key="1">
    <citation type="submission" date="2020-08" db="EMBL/GenBank/DDBJ databases">
        <title>Genomic Encyclopedia of Type Strains, Phase IV (KMG-IV): sequencing the most valuable type-strain genomes for metagenomic binning, comparative biology and taxonomic classification.</title>
        <authorList>
            <person name="Goeker M."/>
        </authorList>
    </citation>
    <scope>NUCLEOTIDE SEQUENCE [LARGE SCALE GENOMIC DNA]</scope>
    <source>
        <strain evidence="1 2">DSM 28760</strain>
    </source>
</reference>
<accession>A0A7W5Z282</accession>
<dbReference type="AlphaFoldDB" id="A0A7W5Z282"/>
<gene>
    <name evidence="1" type="ORF">FHS81_000775</name>
</gene>
<evidence type="ECO:0000313" key="1">
    <source>
        <dbReference type="EMBL" id="MBB3808721.1"/>
    </source>
</evidence>
<proteinExistence type="predicted"/>
<name>A0A7W5Z282_9HYPH</name>
<comment type="caution">
    <text evidence="1">The sequence shown here is derived from an EMBL/GenBank/DDBJ whole genome shotgun (WGS) entry which is preliminary data.</text>
</comment>
<organism evidence="1 2">
    <name type="scientific">Pseudochelatococcus contaminans</name>
    <dbReference type="NCBI Taxonomy" id="1538103"/>
    <lineage>
        <taxon>Bacteria</taxon>
        <taxon>Pseudomonadati</taxon>
        <taxon>Pseudomonadota</taxon>
        <taxon>Alphaproteobacteria</taxon>
        <taxon>Hyphomicrobiales</taxon>
        <taxon>Chelatococcaceae</taxon>
        <taxon>Pseudochelatococcus</taxon>
    </lineage>
</organism>
<protein>
    <submittedName>
        <fullName evidence="1">Uncharacterized protein</fullName>
    </submittedName>
</protein>
<dbReference type="EMBL" id="JACICC010000001">
    <property type="protein sequence ID" value="MBB3808721.1"/>
    <property type="molecule type" value="Genomic_DNA"/>
</dbReference>
<dbReference type="Proteomes" id="UP000537592">
    <property type="component" value="Unassembled WGS sequence"/>
</dbReference>
<dbReference type="RefSeq" id="WP_183750681.1">
    <property type="nucleotide sequence ID" value="NZ_JACICC010000001.1"/>
</dbReference>
<keyword evidence="2" id="KW-1185">Reference proteome</keyword>
<evidence type="ECO:0000313" key="2">
    <source>
        <dbReference type="Proteomes" id="UP000537592"/>
    </source>
</evidence>